<protein>
    <submittedName>
        <fullName evidence="1">Uncharacterized protein</fullName>
    </submittedName>
</protein>
<accession>A0A3M0RY06</accession>
<reference evidence="1 2" key="1">
    <citation type="submission" date="2018-10" db="EMBL/GenBank/DDBJ databases">
        <title>Genome-centric metagenomics revealed C2 chemical producing, CO utilizing Clostridium with novel acetogenic gene cluster.</title>
        <authorList>
            <person name="Kang H."/>
            <person name="Park B."/>
            <person name="Choi I.G."/>
            <person name="Chang I.S."/>
        </authorList>
    </citation>
    <scope>NUCLEOTIDE SEQUENCE [LARGE SCALE GENOMIC DNA]</scope>
    <source>
        <strain evidence="1 2">H21-9</strain>
    </source>
</reference>
<dbReference type="EMBL" id="RFAQ01000142">
    <property type="protein sequence ID" value="RMC91202.1"/>
    <property type="molecule type" value="Genomic_DNA"/>
</dbReference>
<organism evidence="1 2">
    <name type="scientific">Clostridium autoethanogenum</name>
    <dbReference type="NCBI Taxonomy" id="84023"/>
    <lineage>
        <taxon>Bacteria</taxon>
        <taxon>Bacillati</taxon>
        <taxon>Bacillota</taxon>
        <taxon>Clostridia</taxon>
        <taxon>Eubacteriales</taxon>
        <taxon>Clostridiaceae</taxon>
        <taxon>Clostridium</taxon>
    </lineage>
</organism>
<evidence type="ECO:0000313" key="1">
    <source>
        <dbReference type="EMBL" id="RMC91202.1"/>
    </source>
</evidence>
<gene>
    <name evidence="1" type="ORF">D9O40_21890</name>
</gene>
<evidence type="ECO:0000313" key="2">
    <source>
        <dbReference type="Proteomes" id="UP000277999"/>
    </source>
</evidence>
<name>A0A3M0RY06_9CLOT</name>
<dbReference type="RefSeq" id="WP_013239202.1">
    <property type="nucleotide sequence ID" value="NZ_CP110420.1"/>
</dbReference>
<sequence>MSFFFLCIIVLSITEISSLCILSVFCYKQDKIKMFFESKTSVSKDKVLNDVRVDVDKPKKENSK</sequence>
<comment type="caution">
    <text evidence="1">The sequence shown here is derived from an EMBL/GenBank/DDBJ whole genome shotgun (WGS) entry which is preliminary data.</text>
</comment>
<dbReference type="AlphaFoldDB" id="A0A3M0RY06"/>
<proteinExistence type="predicted"/>
<dbReference type="Proteomes" id="UP000277999">
    <property type="component" value="Unassembled WGS sequence"/>
</dbReference>